<reference evidence="11 12" key="1">
    <citation type="submission" date="2020-03" db="EMBL/GenBank/DDBJ databases">
        <title>Genomic Encyclopedia of Type Strains, Phase IV (KMG-V): Genome sequencing to study the core and pangenomes of soil and plant-associated prokaryotes.</title>
        <authorList>
            <person name="Whitman W."/>
        </authorList>
    </citation>
    <scope>NUCLEOTIDE SEQUENCE [LARGE SCALE GENOMIC DNA]</scope>
    <source>
        <strain evidence="11 12">1B</strain>
    </source>
</reference>
<dbReference type="Pfam" id="PF20142">
    <property type="entry name" value="Scaffold"/>
    <property type="match status" value="1"/>
</dbReference>
<feature type="signal peptide" evidence="8">
    <location>
        <begin position="1"/>
        <end position="27"/>
    </location>
</feature>
<evidence type="ECO:0000256" key="8">
    <source>
        <dbReference type="SAM" id="SignalP"/>
    </source>
</evidence>
<dbReference type="SUPFAM" id="SSF141523">
    <property type="entry name" value="L,D-transpeptidase catalytic domain-like"/>
    <property type="match status" value="1"/>
</dbReference>
<organism evidence="11 12">
    <name type="scientific">Hymenobacter artigasi</name>
    <dbReference type="NCBI Taxonomy" id="2719616"/>
    <lineage>
        <taxon>Bacteria</taxon>
        <taxon>Pseudomonadati</taxon>
        <taxon>Bacteroidota</taxon>
        <taxon>Cytophagia</taxon>
        <taxon>Cytophagales</taxon>
        <taxon>Hymenobacteraceae</taxon>
        <taxon>Hymenobacter</taxon>
    </lineage>
</organism>
<feature type="region of interest" description="Disordered" evidence="7">
    <location>
        <begin position="494"/>
        <end position="521"/>
    </location>
</feature>
<protein>
    <submittedName>
        <fullName evidence="11">Murein L,D-transpeptidase YcbB/YkuD</fullName>
    </submittedName>
</protein>
<comment type="pathway">
    <text evidence="1">Cell wall biogenesis; peptidoglycan biosynthesis.</text>
</comment>
<evidence type="ECO:0000259" key="10">
    <source>
        <dbReference type="Pfam" id="PF20142"/>
    </source>
</evidence>
<keyword evidence="8" id="KW-0732">Signal</keyword>
<dbReference type="Gene3D" id="2.40.440.10">
    <property type="entry name" value="L,D-transpeptidase catalytic domain-like"/>
    <property type="match status" value="1"/>
</dbReference>
<feature type="domain" description="L,D-TPase catalytic" evidence="9">
    <location>
        <begin position="249"/>
        <end position="416"/>
    </location>
</feature>
<accession>A0ABX1HH28</accession>
<evidence type="ECO:0000313" key="11">
    <source>
        <dbReference type="EMBL" id="NKI89155.1"/>
    </source>
</evidence>
<keyword evidence="6" id="KW-0961">Cell wall biogenesis/degradation</keyword>
<keyword evidence="12" id="KW-1185">Reference proteome</keyword>
<dbReference type="PANTHER" id="PTHR41533">
    <property type="entry name" value="L,D-TRANSPEPTIDASE HI_1667-RELATED"/>
    <property type="match status" value="1"/>
</dbReference>
<evidence type="ECO:0000256" key="1">
    <source>
        <dbReference type="ARBA" id="ARBA00004752"/>
    </source>
</evidence>
<dbReference type="PANTHER" id="PTHR41533:SF2">
    <property type="entry name" value="BLR7131 PROTEIN"/>
    <property type="match status" value="1"/>
</dbReference>
<feature type="compositionally biased region" description="Polar residues" evidence="7">
    <location>
        <begin position="506"/>
        <end position="515"/>
    </location>
</feature>
<dbReference type="Proteomes" id="UP000717634">
    <property type="component" value="Unassembled WGS sequence"/>
</dbReference>
<comment type="similarity">
    <text evidence="2">Belongs to the YkuD family.</text>
</comment>
<evidence type="ECO:0000256" key="5">
    <source>
        <dbReference type="ARBA" id="ARBA00022984"/>
    </source>
</evidence>
<dbReference type="RefSeq" id="WP_168672800.1">
    <property type="nucleotide sequence ID" value="NZ_JAAVTK010000004.1"/>
</dbReference>
<dbReference type="Pfam" id="PF03734">
    <property type="entry name" value="YkuD"/>
    <property type="match status" value="1"/>
</dbReference>
<keyword evidence="3" id="KW-0808">Transferase</keyword>
<evidence type="ECO:0000256" key="4">
    <source>
        <dbReference type="ARBA" id="ARBA00022960"/>
    </source>
</evidence>
<keyword evidence="5" id="KW-0573">Peptidoglycan synthesis</keyword>
<evidence type="ECO:0000259" key="9">
    <source>
        <dbReference type="Pfam" id="PF03734"/>
    </source>
</evidence>
<evidence type="ECO:0000256" key="3">
    <source>
        <dbReference type="ARBA" id="ARBA00022679"/>
    </source>
</evidence>
<dbReference type="InterPro" id="IPR038063">
    <property type="entry name" value="Transpep_catalytic_dom"/>
</dbReference>
<dbReference type="EMBL" id="JAAVTK010000004">
    <property type="protein sequence ID" value="NKI89155.1"/>
    <property type="molecule type" value="Genomic_DNA"/>
</dbReference>
<proteinExistence type="inferred from homology"/>
<evidence type="ECO:0000256" key="7">
    <source>
        <dbReference type="SAM" id="MobiDB-lite"/>
    </source>
</evidence>
<gene>
    <name evidence="11" type="ORF">HBN54_001750</name>
</gene>
<dbReference type="InterPro" id="IPR005490">
    <property type="entry name" value="LD_TPept_cat_dom"/>
</dbReference>
<dbReference type="InterPro" id="IPR052905">
    <property type="entry name" value="LD-transpeptidase_YkuD-like"/>
</dbReference>
<dbReference type="InterPro" id="IPR045380">
    <property type="entry name" value="LD_TPept_scaffold_dom"/>
</dbReference>
<evidence type="ECO:0000313" key="12">
    <source>
        <dbReference type="Proteomes" id="UP000717634"/>
    </source>
</evidence>
<comment type="caution">
    <text evidence="11">The sequence shown here is derived from an EMBL/GenBank/DDBJ whole genome shotgun (WGS) entry which is preliminary data.</text>
</comment>
<dbReference type="CDD" id="cd16913">
    <property type="entry name" value="YkuD_like"/>
    <property type="match status" value="1"/>
</dbReference>
<feature type="domain" description="L,D-transpeptidase scaffold" evidence="10">
    <location>
        <begin position="67"/>
        <end position="210"/>
    </location>
</feature>
<name>A0ABX1HH28_9BACT</name>
<evidence type="ECO:0000256" key="6">
    <source>
        <dbReference type="ARBA" id="ARBA00023316"/>
    </source>
</evidence>
<keyword evidence="4" id="KW-0133">Cell shape</keyword>
<feature type="chain" id="PRO_5045696655" evidence="8">
    <location>
        <begin position="28"/>
        <end position="521"/>
    </location>
</feature>
<sequence>MRPLKSMLLAASLTAILFGLTSADRLAAPRALAPNYPADSLAGRIQRLLAVPAAERALPLALADEPAVQAFYTQRQHSAAWCADAGAGPKGRAALALLTQASDYGLTPAVYHVPLLKALADSLAQPAGTAGQVARQARFDVLLTDGVVLFARHLRRGQLHAFTPSPLEKAGAPFEPAAWVARALAAPGFAAALLRCQPPQREYRELQKALARWRRQPATGNDAPAHRRRSQQMALTLERWRWEAIPGSEYLLVNLPAYQLEVVRKGRVQLSQRIMIGRPDRPTPTLNSRVTSFTIAPEWNVPHDVAVRHILPYLKANARYAPEQDFLANNNYRLFDAQGKAVNPATVNWQRVTVTNFPYTIRQSPGCGNLLGNIIFRFPNPYGLYLSDAPEPGQFAHAYRALEEGCMKLARPMHLAAYLLGPDSTSAALPTEAQCTANPQPRTIFLKRPLPLHVRYATCAVVAGRLRFYPDVYGLDATLRRQLLAMQAAAQRSALPSLRQRKDATENQPPGTTLAGQREER</sequence>
<evidence type="ECO:0000256" key="2">
    <source>
        <dbReference type="ARBA" id="ARBA00005992"/>
    </source>
</evidence>